<evidence type="ECO:0000256" key="2">
    <source>
        <dbReference type="SAM" id="MobiDB-lite"/>
    </source>
</evidence>
<proteinExistence type="predicted"/>
<evidence type="ECO:0000256" key="3">
    <source>
        <dbReference type="SAM" id="SignalP"/>
    </source>
</evidence>
<keyword evidence="5" id="KW-1185">Reference proteome</keyword>
<evidence type="ECO:0000313" key="5">
    <source>
        <dbReference type="Proteomes" id="UP000051249"/>
    </source>
</evidence>
<organism evidence="4 5">
    <name type="scientific">Pediococcus argentinicus</name>
    <dbReference type="NCBI Taxonomy" id="480391"/>
    <lineage>
        <taxon>Bacteria</taxon>
        <taxon>Bacillati</taxon>
        <taxon>Bacillota</taxon>
        <taxon>Bacilli</taxon>
        <taxon>Lactobacillales</taxon>
        <taxon>Lactobacillaceae</taxon>
        <taxon>Pediococcus</taxon>
    </lineage>
</organism>
<keyword evidence="1 3" id="KW-0732">Signal</keyword>
<comment type="caution">
    <text evidence="4">The sequence shown here is derived from an EMBL/GenBank/DDBJ whole genome shotgun (WGS) entry which is preliminary data.</text>
</comment>
<feature type="compositionally biased region" description="Polar residues" evidence="2">
    <location>
        <begin position="36"/>
        <end position="50"/>
    </location>
</feature>
<dbReference type="AlphaFoldDB" id="A0A0R2NLI4"/>
<feature type="signal peptide" evidence="3">
    <location>
        <begin position="1"/>
        <end position="29"/>
    </location>
</feature>
<evidence type="ECO:0008006" key="6">
    <source>
        <dbReference type="Google" id="ProtNLM"/>
    </source>
</evidence>
<dbReference type="InterPro" id="IPR022263">
    <property type="entry name" value="KxYKxGKxW"/>
</dbReference>
<dbReference type="PATRIC" id="fig|480391.4.peg.1795"/>
<dbReference type="NCBIfam" id="TIGR03715">
    <property type="entry name" value="KxYKxGKxW"/>
    <property type="match status" value="1"/>
</dbReference>
<gene>
    <name evidence="4" type="ORF">IV88_GL001749</name>
</gene>
<evidence type="ECO:0000313" key="4">
    <source>
        <dbReference type="EMBL" id="KRO25499.1"/>
    </source>
</evidence>
<feature type="region of interest" description="Disordered" evidence="2">
    <location>
        <begin position="36"/>
        <end position="65"/>
    </location>
</feature>
<dbReference type="Pfam" id="PF19258">
    <property type="entry name" value="KxYKxGKxW_sig"/>
    <property type="match status" value="1"/>
</dbReference>
<sequence>MYKKGKQWLFAATAFSMFLIGGSFIEVHADSNNNQTNNAVLKEPSSSNTENADKKMQVPRLIMLK</sequence>
<dbReference type="EMBL" id="JQCQ01000009">
    <property type="protein sequence ID" value="KRO25499.1"/>
    <property type="molecule type" value="Genomic_DNA"/>
</dbReference>
<dbReference type="Proteomes" id="UP000051249">
    <property type="component" value="Unassembled WGS sequence"/>
</dbReference>
<protein>
    <recommendedName>
        <fullName evidence="6">KxYKxGKxW signal peptide</fullName>
    </recommendedName>
</protein>
<name>A0A0R2NLI4_9LACO</name>
<feature type="chain" id="PRO_5006421187" description="KxYKxGKxW signal peptide" evidence="3">
    <location>
        <begin position="30"/>
        <end position="65"/>
    </location>
</feature>
<accession>A0A0R2NLI4</accession>
<reference evidence="4 5" key="1">
    <citation type="journal article" date="2015" name="Genome Announc.">
        <title>Expanding the biotechnology potential of lactobacilli through comparative genomics of 213 strains and associated genera.</title>
        <authorList>
            <person name="Sun Z."/>
            <person name="Harris H.M."/>
            <person name="McCann A."/>
            <person name="Guo C."/>
            <person name="Argimon S."/>
            <person name="Zhang W."/>
            <person name="Yang X."/>
            <person name="Jeffery I.B."/>
            <person name="Cooney J.C."/>
            <person name="Kagawa T.F."/>
            <person name="Liu W."/>
            <person name="Song Y."/>
            <person name="Salvetti E."/>
            <person name="Wrobel A."/>
            <person name="Rasinkangas P."/>
            <person name="Parkhill J."/>
            <person name="Rea M.C."/>
            <person name="O'Sullivan O."/>
            <person name="Ritari J."/>
            <person name="Douillard F.P."/>
            <person name="Paul Ross R."/>
            <person name="Yang R."/>
            <person name="Briner A.E."/>
            <person name="Felis G.E."/>
            <person name="de Vos W.M."/>
            <person name="Barrangou R."/>
            <person name="Klaenhammer T.R."/>
            <person name="Caufield P.W."/>
            <person name="Cui Y."/>
            <person name="Zhang H."/>
            <person name="O'Toole P.W."/>
        </authorList>
    </citation>
    <scope>NUCLEOTIDE SEQUENCE [LARGE SCALE GENOMIC DNA]</scope>
    <source>
        <strain evidence="4 5">DSM 23026</strain>
    </source>
</reference>
<evidence type="ECO:0000256" key="1">
    <source>
        <dbReference type="ARBA" id="ARBA00022729"/>
    </source>
</evidence>